<dbReference type="InterPro" id="IPR036864">
    <property type="entry name" value="Zn2-C6_fun-type_DNA-bd_sf"/>
</dbReference>
<gene>
    <name evidence="7" type="ORF">S40285_09125</name>
</gene>
<evidence type="ECO:0000313" key="8">
    <source>
        <dbReference type="Proteomes" id="UP000028524"/>
    </source>
</evidence>
<evidence type="ECO:0000313" key="7">
    <source>
        <dbReference type="EMBL" id="KFA63728.1"/>
    </source>
</evidence>
<dbReference type="PANTHER" id="PTHR31845">
    <property type="entry name" value="FINGER DOMAIN PROTEIN, PUTATIVE-RELATED"/>
    <property type="match status" value="1"/>
</dbReference>
<dbReference type="AlphaFoldDB" id="A0A084QIE3"/>
<dbReference type="Proteomes" id="UP000028524">
    <property type="component" value="Unassembled WGS sequence"/>
</dbReference>
<dbReference type="GO" id="GO:0000981">
    <property type="term" value="F:DNA-binding transcription factor activity, RNA polymerase II-specific"/>
    <property type="evidence" value="ECO:0007669"/>
    <property type="project" value="InterPro"/>
</dbReference>
<dbReference type="PROSITE" id="PS00463">
    <property type="entry name" value="ZN2_CY6_FUNGAL_1"/>
    <property type="match status" value="1"/>
</dbReference>
<dbReference type="Gene3D" id="4.10.240.10">
    <property type="entry name" value="Zn(2)-C6 fungal-type DNA-binding domain"/>
    <property type="match status" value="1"/>
</dbReference>
<feature type="domain" description="Zn(2)-C6 fungal-type" evidence="6">
    <location>
        <begin position="20"/>
        <end position="51"/>
    </location>
</feature>
<proteinExistence type="predicted"/>
<protein>
    <recommendedName>
        <fullName evidence="6">Zn(2)-C6 fungal-type domain-containing protein</fullName>
    </recommendedName>
</protein>
<reference evidence="7 8" key="1">
    <citation type="journal article" date="2014" name="BMC Genomics">
        <title>Comparative genome sequencing reveals chemotype-specific gene clusters in the toxigenic black mold Stachybotrys.</title>
        <authorList>
            <person name="Semeiks J."/>
            <person name="Borek D."/>
            <person name="Otwinowski Z."/>
            <person name="Grishin N.V."/>
        </authorList>
    </citation>
    <scope>NUCLEOTIDE SEQUENCE [LARGE SCALE GENOMIC DNA]</scope>
    <source>
        <strain evidence="7 8">IBT 40285</strain>
    </source>
</reference>
<sequence length="643" mass="72651">MDSLTPIEAEGCVPAPYGKSCQSCSRAKCKCYFLRADQHTCERCHRLGRTCEPAVTVRRRRPRRPAAQNLPSQLSLMQTSGLEQKLDNIVSLLRSHATERSSQGMQKTVDFNTPSSLGTLVDSVASRPPSPARDPDFQIDTAKGFIDILRPRPTQPRVRDASSTGSNSPIAEDVSAHQFPEAQAEKQLQLFKRHFLRLFPFVHLPMSAAELRLQKPFLWLTIMSLTSKASSVQFELEATIWNIITKRVVAQHCMDIDLLLGIIAFSAWSHYYKVDKPFMNKLTQLAVSLVFDMELHQDTAPPQQGEGDAFRLTARRAGGAQARTLEERRTYLALCYLTSATWEAYRKIEPLRWTPYGRKCFRILSEEPETPLDLFLAAQISCQLLCNQVTCGLVSDYANEGRTTLSKSLFTALMRQLADIKEGLPPPLTLTVPMRMCLLSTEFKIRNRYLDGLPKHENLLHLTELESLLVCTEFWLGEIAKWELTEWIGITVELFNQLTQCLIILFRLASVDEPSWDVGEVRRRADVFQVLDRCADIMDQVPKAVGMVDATGGRRGLFFKGPRLIRTIKALMTAEMARKKPQSLLSASATNGQIIGQSDYRSGPEMEMMPESGFDLNIENEPWLSDLFVSSWDSGQDLFNDYN</sequence>
<evidence type="ECO:0000256" key="1">
    <source>
        <dbReference type="ARBA" id="ARBA00004123"/>
    </source>
</evidence>
<accession>A0A084QIE3</accession>
<dbReference type="HOGENOM" id="CLU_006524_7_0_1"/>
<dbReference type="InterPro" id="IPR001138">
    <property type="entry name" value="Zn2Cys6_DnaBD"/>
</dbReference>
<dbReference type="GO" id="GO:0008270">
    <property type="term" value="F:zinc ion binding"/>
    <property type="evidence" value="ECO:0007669"/>
    <property type="project" value="InterPro"/>
</dbReference>
<keyword evidence="3" id="KW-0238">DNA-binding</keyword>
<keyword evidence="8" id="KW-1185">Reference proteome</keyword>
<dbReference type="OMA" id="LNCARAK"/>
<evidence type="ECO:0000256" key="4">
    <source>
        <dbReference type="ARBA" id="ARBA00023163"/>
    </source>
</evidence>
<dbReference type="GO" id="GO:0005634">
    <property type="term" value="C:nucleus"/>
    <property type="evidence" value="ECO:0007669"/>
    <property type="project" value="UniProtKB-SubCell"/>
</dbReference>
<comment type="subcellular location">
    <subcellularLocation>
        <location evidence="1">Nucleus</location>
    </subcellularLocation>
</comment>
<evidence type="ECO:0000256" key="3">
    <source>
        <dbReference type="ARBA" id="ARBA00023125"/>
    </source>
</evidence>
<dbReference type="OrthoDB" id="1600564at2759"/>
<keyword evidence="2" id="KW-0805">Transcription regulation</keyword>
<dbReference type="GO" id="GO:0000976">
    <property type="term" value="F:transcription cis-regulatory region binding"/>
    <property type="evidence" value="ECO:0007669"/>
    <property type="project" value="TreeGrafter"/>
</dbReference>
<dbReference type="InterPro" id="IPR051089">
    <property type="entry name" value="prtT"/>
</dbReference>
<name>A0A084QIE3_STAC4</name>
<keyword evidence="5" id="KW-0539">Nucleus</keyword>
<evidence type="ECO:0000259" key="6">
    <source>
        <dbReference type="PROSITE" id="PS00463"/>
    </source>
</evidence>
<dbReference type="EMBL" id="KL660723">
    <property type="protein sequence ID" value="KFA63728.1"/>
    <property type="molecule type" value="Genomic_DNA"/>
</dbReference>
<keyword evidence="4" id="KW-0804">Transcription</keyword>
<organism evidence="7 8">
    <name type="scientific">Stachybotrys chlorohalonatus (strain IBT 40285)</name>
    <dbReference type="NCBI Taxonomy" id="1283841"/>
    <lineage>
        <taxon>Eukaryota</taxon>
        <taxon>Fungi</taxon>
        <taxon>Dikarya</taxon>
        <taxon>Ascomycota</taxon>
        <taxon>Pezizomycotina</taxon>
        <taxon>Sordariomycetes</taxon>
        <taxon>Hypocreomycetidae</taxon>
        <taxon>Hypocreales</taxon>
        <taxon>Stachybotryaceae</taxon>
        <taxon>Stachybotrys</taxon>
    </lineage>
</organism>
<dbReference type="STRING" id="1283841.A0A084QIE3"/>
<dbReference type="InParanoid" id="A0A084QIE3"/>
<evidence type="ECO:0000256" key="2">
    <source>
        <dbReference type="ARBA" id="ARBA00023015"/>
    </source>
</evidence>
<evidence type="ECO:0000256" key="5">
    <source>
        <dbReference type="ARBA" id="ARBA00023242"/>
    </source>
</evidence>
<dbReference type="PANTHER" id="PTHR31845:SF32">
    <property type="entry name" value="MISCELLANEOUS ZN(II)2CYS6 TRANSCRIPTION FACTOR (EUROFUNG)-RELATED"/>
    <property type="match status" value="1"/>
</dbReference>